<dbReference type="InterPro" id="IPR036661">
    <property type="entry name" value="Luciferase-like_sf"/>
</dbReference>
<dbReference type="RefSeq" id="WP_208253731.1">
    <property type="nucleotide sequence ID" value="NZ_JAGEOJ010000001.1"/>
</dbReference>
<reference evidence="6" key="1">
    <citation type="submission" date="2021-03" db="EMBL/GenBank/DDBJ databases">
        <authorList>
            <person name="Kanchanasin P."/>
            <person name="Saeng-In P."/>
            <person name="Phongsopitanun W."/>
            <person name="Yuki M."/>
            <person name="Kudo T."/>
            <person name="Ohkuma M."/>
            <person name="Tanasupawat S."/>
        </authorList>
    </citation>
    <scope>NUCLEOTIDE SEQUENCE</scope>
    <source>
        <strain evidence="6">GKU 128</strain>
    </source>
</reference>
<keyword evidence="4" id="KW-0503">Monooxygenase</keyword>
<dbReference type="EMBL" id="JAGEOJ010000001">
    <property type="protein sequence ID" value="MBO2446168.1"/>
    <property type="molecule type" value="Genomic_DNA"/>
</dbReference>
<dbReference type="Proteomes" id="UP000669179">
    <property type="component" value="Unassembled WGS sequence"/>
</dbReference>
<dbReference type="AlphaFoldDB" id="A0A939T283"/>
<evidence type="ECO:0000256" key="2">
    <source>
        <dbReference type="ARBA" id="ARBA00022643"/>
    </source>
</evidence>
<dbReference type="GO" id="GO:0046306">
    <property type="term" value="P:alkanesulfonate catabolic process"/>
    <property type="evidence" value="ECO:0007669"/>
    <property type="project" value="TreeGrafter"/>
</dbReference>
<dbReference type="PANTHER" id="PTHR42847:SF4">
    <property type="entry name" value="ALKANESULFONATE MONOOXYGENASE-RELATED"/>
    <property type="match status" value="1"/>
</dbReference>
<accession>A0A939T283</accession>
<dbReference type="Pfam" id="PF00296">
    <property type="entry name" value="Bac_luciferase"/>
    <property type="match status" value="1"/>
</dbReference>
<dbReference type="InterPro" id="IPR050172">
    <property type="entry name" value="SsuD_RutA_monooxygenase"/>
</dbReference>
<dbReference type="PANTHER" id="PTHR42847">
    <property type="entry name" value="ALKANESULFONATE MONOOXYGENASE"/>
    <property type="match status" value="1"/>
</dbReference>
<evidence type="ECO:0000259" key="5">
    <source>
        <dbReference type="Pfam" id="PF00296"/>
    </source>
</evidence>
<evidence type="ECO:0000256" key="4">
    <source>
        <dbReference type="ARBA" id="ARBA00023033"/>
    </source>
</evidence>
<proteinExistence type="predicted"/>
<keyword evidence="2" id="KW-0288">FMN</keyword>
<keyword evidence="3" id="KW-0560">Oxidoreductase</keyword>
<organism evidence="6 7">
    <name type="scientific">Actinomadura barringtoniae</name>
    <dbReference type="NCBI Taxonomy" id="1427535"/>
    <lineage>
        <taxon>Bacteria</taxon>
        <taxon>Bacillati</taxon>
        <taxon>Actinomycetota</taxon>
        <taxon>Actinomycetes</taxon>
        <taxon>Streptosporangiales</taxon>
        <taxon>Thermomonosporaceae</taxon>
        <taxon>Actinomadura</taxon>
    </lineage>
</organism>
<evidence type="ECO:0000313" key="6">
    <source>
        <dbReference type="EMBL" id="MBO2446168.1"/>
    </source>
</evidence>
<comment type="caution">
    <text evidence="6">The sequence shown here is derived from an EMBL/GenBank/DDBJ whole genome shotgun (WGS) entry which is preliminary data.</text>
</comment>
<dbReference type="Gene3D" id="3.20.20.30">
    <property type="entry name" value="Luciferase-like domain"/>
    <property type="match status" value="1"/>
</dbReference>
<name>A0A939T283_9ACTN</name>
<evidence type="ECO:0000256" key="1">
    <source>
        <dbReference type="ARBA" id="ARBA00022630"/>
    </source>
</evidence>
<evidence type="ECO:0000313" key="7">
    <source>
        <dbReference type="Proteomes" id="UP000669179"/>
    </source>
</evidence>
<evidence type="ECO:0000256" key="3">
    <source>
        <dbReference type="ARBA" id="ARBA00023002"/>
    </source>
</evidence>
<dbReference type="InterPro" id="IPR011251">
    <property type="entry name" value="Luciferase-like_dom"/>
</dbReference>
<keyword evidence="1" id="KW-0285">Flavoprotein</keyword>
<gene>
    <name evidence="6" type="ORF">J4573_03640</name>
</gene>
<keyword evidence="7" id="KW-1185">Reference proteome</keyword>
<protein>
    <submittedName>
        <fullName evidence="6">LLM class flavin-dependent oxidoreductase</fullName>
    </submittedName>
</protein>
<sequence>MTDYGRPLEFGYFLVPNAGDPLLQTARSADRLGLDLIGVQDHPYQRRYVDTWTLLSMIAASTERIRVFPDVASLPLRPPAVLAKAAASLDVLSGGRAELGLGAGAFWEAIEAFGGPRRTRKEASEALEEAVTIINKVWSGDRNLRFEGEHYTLKGAKAGPVPAHRIELWLGVGGPKGLALTGRAADGWLPSSSWATPDKLPELHAHIDNAAGAAGRKPDEIRRLYNVNGTITDDGRSEGFLRGPVSQWVDELTDLTVGSGMDTFILWAEGDQERQLHRFAEEVIPAVREQVAQERTV</sequence>
<dbReference type="GO" id="GO:0008726">
    <property type="term" value="F:alkanesulfonate monooxygenase activity"/>
    <property type="evidence" value="ECO:0007669"/>
    <property type="project" value="TreeGrafter"/>
</dbReference>
<dbReference type="SUPFAM" id="SSF51679">
    <property type="entry name" value="Bacterial luciferase-like"/>
    <property type="match status" value="1"/>
</dbReference>
<feature type="domain" description="Luciferase-like" evidence="5">
    <location>
        <begin position="20"/>
        <end position="231"/>
    </location>
</feature>